<gene>
    <name evidence="1" type="ORF">RIdsm_05443</name>
</gene>
<name>A0A5P3AJT3_9RHOB</name>
<keyword evidence="1" id="KW-0614">Plasmid</keyword>
<dbReference type="AlphaFoldDB" id="A0A5P3AJT3"/>
<protein>
    <submittedName>
        <fullName evidence="1">Uncharacterized protein</fullName>
    </submittedName>
</protein>
<proteinExistence type="predicted"/>
<dbReference type="EMBL" id="CP031599">
    <property type="protein sequence ID" value="QEW29597.1"/>
    <property type="molecule type" value="Genomic_DNA"/>
</dbReference>
<accession>A0A5P3AJT3</accession>
<reference evidence="1 2" key="1">
    <citation type="submission" date="2018-08" db="EMBL/GenBank/DDBJ databases">
        <title>Genetic Globetrotter - A new plasmid hitch-hiking vast phylogenetic and geographic distances.</title>
        <authorList>
            <person name="Vollmers J."/>
            <person name="Petersen J."/>
        </authorList>
    </citation>
    <scope>NUCLEOTIDE SEQUENCE [LARGE SCALE GENOMIC DNA]</scope>
    <source>
        <strain evidence="1 2">DSM 26383</strain>
        <plasmid evidence="2">pridsm_01</plasmid>
    </source>
</reference>
<evidence type="ECO:0000313" key="1">
    <source>
        <dbReference type="EMBL" id="QEW29597.1"/>
    </source>
</evidence>
<organism evidence="1 2">
    <name type="scientific">Roseovarius indicus</name>
    <dbReference type="NCBI Taxonomy" id="540747"/>
    <lineage>
        <taxon>Bacteria</taxon>
        <taxon>Pseudomonadati</taxon>
        <taxon>Pseudomonadota</taxon>
        <taxon>Alphaproteobacteria</taxon>
        <taxon>Rhodobacterales</taxon>
        <taxon>Roseobacteraceae</taxon>
        <taxon>Roseovarius</taxon>
    </lineage>
</organism>
<evidence type="ECO:0000313" key="2">
    <source>
        <dbReference type="Proteomes" id="UP000325785"/>
    </source>
</evidence>
<dbReference type="Proteomes" id="UP000325785">
    <property type="component" value="Plasmid pRIdsm_01"/>
</dbReference>
<dbReference type="RefSeq" id="WP_160325861.1">
    <property type="nucleotide sequence ID" value="NZ_CP031599.1"/>
</dbReference>
<dbReference type="KEGG" id="rid:RIdsm_05443"/>
<sequence>MLGALDDTEDLIGWSRIAARLPGLWCNLSDLKLSAQLARDLLFLKFCRLELD</sequence>
<geneLocation type="plasmid" evidence="2">
    <name>pridsm_01</name>
</geneLocation>